<dbReference type="AlphaFoldDB" id="A0AAV5LDM8"/>
<keyword evidence="2" id="KW-1185">Reference proteome</keyword>
<evidence type="ECO:0000313" key="1">
    <source>
        <dbReference type="EMBL" id="GKV35234.1"/>
    </source>
</evidence>
<dbReference type="EMBL" id="BPVZ01000109">
    <property type="protein sequence ID" value="GKV35234.1"/>
    <property type="molecule type" value="Genomic_DNA"/>
</dbReference>
<organism evidence="1 2">
    <name type="scientific">Rubroshorea leprosula</name>
    <dbReference type="NCBI Taxonomy" id="152421"/>
    <lineage>
        <taxon>Eukaryota</taxon>
        <taxon>Viridiplantae</taxon>
        <taxon>Streptophyta</taxon>
        <taxon>Embryophyta</taxon>
        <taxon>Tracheophyta</taxon>
        <taxon>Spermatophyta</taxon>
        <taxon>Magnoliopsida</taxon>
        <taxon>eudicotyledons</taxon>
        <taxon>Gunneridae</taxon>
        <taxon>Pentapetalae</taxon>
        <taxon>rosids</taxon>
        <taxon>malvids</taxon>
        <taxon>Malvales</taxon>
        <taxon>Dipterocarpaceae</taxon>
        <taxon>Rubroshorea</taxon>
    </lineage>
</organism>
<dbReference type="PROSITE" id="PS50896">
    <property type="entry name" value="LISH"/>
    <property type="match status" value="1"/>
</dbReference>
<sequence length="241" mass="27296">MTRLIRSYLLHYGYEDTLKSFDLASKSTVPPVRVAQENGFDEQDICYALNQRKTLRQLIRNGEIDAALNKIRDWFPQIVQVASEVPESVMKSQLLAFSCTIRGVFCWISIKMSQRDVVADTVNAMILSTNPNVKDRQGCLHSNLEKLLRQLISCCLERQSLNGDQGEAFQLHQVLNSDKKMKQADWFKLSGATLAIPLMTHNNTKFSWGVLYALVSFVTSQTFEMLIQPDAGSTASTWIKL</sequence>
<evidence type="ECO:0008006" key="3">
    <source>
        <dbReference type="Google" id="ProtNLM"/>
    </source>
</evidence>
<proteinExistence type="predicted"/>
<reference evidence="1 2" key="1">
    <citation type="journal article" date="2021" name="Commun. Biol.">
        <title>The genome of Shorea leprosula (Dipterocarpaceae) highlights the ecological relevance of drought in aseasonal tropical rainforests.</title>
        <authorList>
            <person name="Ng K.K.S."/>
            <person name="Kobayashi M.J."/>
            <person name="Fawcett J.A."/>
            <person name="Hatakeyama M."/>
            <person name="Paape T."/>
            <person name="Ng C.H."/>
            <person name="Ang C.C."/>
            <person name="Tnah L.H."/>
            <person name="Lee C.T."/>
            <person name="Nishiyama T."/>
            <person name="Sese J."/>
            <person name="O'Brien M.J."/>
            <person name="Copetti D."/>
            <person name="Mohd Noor M.I."/>
            <person name="Ong R.C."/>
            <person name="Putra M."/>
            <person name="Sireger I.Z."/>
            <person name="Indrioko S."/>
            <person name="Kosugi Y."/>
            <person name="Izuno A."/>
            <person name="Isagi Y."/>
            <person name="Lee S.L."/>
            <person name="Shimizu K.K."/>
        </authorList>
    </citation>
    <scope>NUCLEOTIDE SEQUENCE [LARGE SCALE GENOMIC DNA]</scope>
    <source>
        <strain evidence="1">214</strain>
    </source>
</reference>
<protein>
    <recommendedName>
        <fullName evidence="3">LisH domain-containing protein</fullName>
    </recommendedName>
</protein>
<evidence type="ECO:0000313" key="2">
    <source>
        <dbReference type="Proteomes" id="UP001054252"/>
    </source>
</evidence>
<comment type="caution">
    <text evidence="1">The sequence shown here is derived from an EMBL/GenBank/DDBJ whole genome shotgun (WGS) entry which is preliminary data.</text>
</comment>
<dbReference type="InterPro" id="IPR006594">
    <property type="entry name" value="LisH"/>
</dbReference>
<accession>A0AAV5LDM8</accession>
<dbReference type="Proteomes" id="UP001054252">
    <property type="component" value="Unassembled WGS sequence"/>
</dbReference>
<gene>
    <name evidence="1" type="ORF">SLEP1_g43535</name>
</gene>
<name>A0AAV5LDM8_9ROSI</name>